<keyword evidence="3" id="KW-1185">Reference proteome</keyword>
<evidence type="ECO:0008006" key="4">
    <source>
        <dbReference type="Google" id="ProtNLM"/>
    </source>
</evidence>
<feature type="transmembrane region" description="Helical" evidence="1">
    <location>
        <begin position="52"/>
        <end position="79"/>
    </location>
</feature>
<feature type="transmembrane region" description="Helical" evidence="1">
    <location>
        <begin position="234"/>
        <end position="253"/>
    </location>
</feature>
<evidence type="ECO:0000313" key="3">
    <source>
        <dbReference type="Proteomes" id="UP000398389"/>
    </source>
</evidence>
<keyword evidence="1" id="KW-0472">Membrane</keyword>
<dbReference type="GeneID" id="43579600"/>
<dbReference type="PANTHER" id="PTHR37992">
    <property type="entry name" value="EXPRESSED PROTEIN"/>
    <property type="match status" value="1"/>
</dbReference>
<dbReference type="RefSeq" id="XP_031851391.1">
    <property type="nucleotide sequence ID" value="XM_031995500.1"/>
</dbReference>
<dbReference type="InterPro" id="IPR013920">
    <property type="entry name" value="DUF1774_fun"/>
</dbReference>
<evidence type="ECO:0000313" key="2">
    <source>
        <dbReference type="EMBL" id="VVT45519.1"/>
    </source>
</evidence>
<accession>A0A5E8B2S9</accession>
<name>A0A5E8B2S9_9ASCO</name>
<feature type="transmembrane region" description="Helical" evidence="1">
    <location>
        <begin position="12"/>
        <end position="31"/>
    </location>
</feature>
<reference evidence="2 3" key="1">
    <citation type="submission" date="2019-09" db="EMBL/GenBank/DDBJ databases">
        <authorList>
            <person name="Brejova B."/>
        </authorList>
    </citation>
    <scope>NUCLEOTIDE SEQUENCE [LARGE SCALE GENOMIC DNA]</scope>
</reference>
<feature type="transmembrane region" description="Helical" evidence="1">
    <location>
        <begin position="180"/>
        <end position="202"/>
    </location>
</feature>
<dbReference type="AlphaFoldDB" id="A0A5E8B2S9"/>
<dbReference type="OrthoDB" id="3342455at2759"/>
<feature type="transmembrane region" description="Helical" evidence="1">
    <location>
        <begin position="208"/>
        <end position="227"/>
    </location>
</feature>
<organism evidence="2 3">
    <name type="scientific">Magnusiomyces paraingens</name>
    <dbReference type="NCBI Taxonomy" id="2606893"/>
    <lineage>
        <taxon>Eukaryota</taxon>
        <taxon>Fungi</taxon>
        <taxon>Dikarya</taxon>
        <taxon>Ascomycota</taxon>
        <taxon>Saccharomycotina</taxon>
        <taxon>Dipodascomycetes</taxon>
        <taxon>Dipodascales</taxon>
        <taxon>Dipodascaceae</taxon>
        <taxon>Magnusiomyces</taxon>
    </lineage>
</organism>
<feature type="transmembrane region" description="Helical" evidence="1">
    <location>
        <begin position="116"/>
        <end position="135"/>
    </location>
</feature>
<sequence>MPSSATRHANALLTRRVITIISYVLSIYFSFKYAGGRWGNHPPTFHVNDTPFTANAIVVLVYWLFLLIGQLFYLLQFYSDDEPTLVDVTNITWHFTLFNLLHSLWIWLFSHKHKYISAEIVLIANLFNLLGLYVHHKPYAIKPLSRWITIHPSTCALPLSWVMYAIFWNGAVAFHAHRGFFSRIVANIFIWEFLLVPGLFIILFNDWAIGFSSAALVFGIGIAQLFTKIIALQWIFAFIIAGLLFLLSTIIAIPKLTPAAITKLREDTRGNGERAPLLEPNA</sequence>
<keyword evidence="1" id="KW-0812">Transmembrane</keyword>
<protein>
    <recommendedName>
        <fullName evidence="4">DUF1774-domain-containing protein</fullName>
    </recommendedName>
</protein>
<dbReference type="PANTHER" id="PTHR37992:SF1">
    <property type="entry name" value="DUF1774-DOMAIN-CONTAINING PROTEIN"/>
    <property type="match status" value="1"/>
</dbReference>
<dbReference type="Pfam" id="PF08611">
    <property type="entry name" value="DUF1774"/>
    <property type="match status" value="1"/>
</dbReference>
<dbReference type="Proteomes" id="UP000398389">
    <property type="component" value="Unassembled WGS sequence"/>
</dbReference>
<feature type="transmembrane region" description="Helical" evidence="1">
    <location>
        <begin position="91"/>
        <end position="109"/>
    </location>
</feature>
<keyword evidence="1" id="KW-1133">Transmembrane helix</keyword>
<gene>
    <name evidence="2" type="ORF">SAPINGB_P000777</name>
</gene>
<evidence type="ECO:0000256" key="1">
    <source>
        <dbReference type="SAM" id="Phobius"/>
    </source>
</evidence>
<dbReference type="EMBL" id="CABVLU010000001">
    <property type="protein sequence ID" value="VVT45519.1"/>
    <property type="molecule type" value="Genomic_DNA"/>
</dbReference>
<proteinExistence type="predicted"/>
<feature type="transmembrane region" description="Helical" evidence="1">
    <location>
        <begin position="147"/>
        <end position="168"/>
    </location>
</feature>